<sequence length="315" mass="34598">MIFSSFLMPLVLMILSPPSAPGSTWSCLSECVCGQDGQVNCSGRELHSVPMILDPGVQVLLLDHNHMDFLPPGAFALLPRLLSLELQDNGLQRMHVHAFWGLEVLKSLDLSSNALQALEPGTFRPLGALRSLSLAGNRLMRLEPTWLGPLPLLQNLNLQNNLLSSMGSMVVDRLPALRILNLHGNPWVCDCTTSSLCRWLRSHTHQVPGAESLLCVSPDRLTLRPMAAITEASFNYCKHLLTPWDLAVIIMIGPLSFLASVASCFIVGSLVTAFQARHKNRSVRYCPVKRPIPQTLGLDDISKNPTINFPTLSSL</sequence>
<dbReference type="InterPro" id="IPR032675">
    <property type="entry name" value="LRR_dom_sf"/>
</dbReference>
<dbReference type="SMART" id="SM00369">
    <property type="entry name" value="LRR_TYP"/>
    <property type="match status" value="5"/>
</dbReference>
<evidence type="ECO:0000256" key="4">
    <source>
        <dbReference type="ARBA" id="ARBA00022614"/>
    </source>
</evidence>
<evidence type="ECO:0000256" key="6">
    <source>
        <dbReference type="ARBA" id="ARBA00022729"/>
    </source>
</evidence>
<keyword evidence="9" id="KW-0406">Ion transport</keyword>
<evidence type="ECO:0000256" key="1">
    <source>
        <dbReference type="ARBA" id="ARBA00004162"/>
    </source>
</evidence>
<dbReference type="GO" id="GO:0008076">
    <property type="term" value="C:voltage-gated potassium channel complex"/>
    <property type="evidence" value="ECO:0007669"/>
    <property type="project" value="TreeGrafter"/>
</dbReference>
<evidence type="ECO:0000256" key="7">
    <source>
        <dbReference type="ARBA" id="ARBA00022737"/>
    </source>
</evidence>
<feature type="signal peptide" evidence="15">
    <location>
        <begin position="1"/>
        <end position="22"/>
    </location>
</feature>
<dbReference type="InterPro" id="IPR000483">
    <property type="entry name" value="Cys-rich_flank_reg_C"/>
</dbReference>
<keyword evidence="5 14" id="KW-0812">Transmembrane</keyword>
<feature type="transmembrane region" description="Helical" evidence="14">
    <location>
        <begin position="246"/>
        <end position="274"/>
    </location>
</feature>
<feature type="domain" description="LRRCT" evidence="16">
    <location>
        <begin position="185"/>
        <end position="238"/>
    </location>
</feature>
<dbReference type="Proteomes" id="UP000515140">
    <property type="component" value="Unplaced"/>
</dbReference>
<dbReference type="InterPro" id="IPR051432">
    <property type="entry name" value="KCNMA1_auxiliary"/>
</dbReference>
<dbReference type="InParanoid" id="A0A6P5JV63"/>
<dbReference type="InterPro" id="IPR003591">
    <property type="entry name" value="Leu-rich_rpt_typical-subtyp"/>
</dbReference>
<evidence type="ECO:0000256" key="13">
    <source>
        <dbReference type="ARBA" id="ARBA00038736"/>
    </source>
</evidence>
<dbReference type="KEGG" id="pcw:110205261"/>
<keyword evidence="7" id="KW-0677">Repeat</keyword>
<dbReference type="GO" id="GO:0044325">
    <property type="term" value="F:transmembrane transporter binding"/>
    <property type="evidence" value="ECO:0007669"/>
    <property type="project" value="TreeGrafter"/>
</dbReference>
<evidence type="ECO:0000256" key="8">
    <source>
        <dbReference type="ARBA" id="ARBA00022989"/>
    </source>
</evidence>
<proteinExistence type="predicted"/>
<reference evidence="18" key="1">
    <citation type="submission" date="2025-08" db="UniProtKB">
        <authorList>
            <consortium name="RefSeq"/>
        </authorList>
    </citation>
    <scope>IDENTIFICATION</scope>
    <source>
        <tissue evidence="18">Spleen</tissue>
    </source>
</reference>
<dbReference type="GO" id="GO:0005249">
    <property type="term" value="F:voltage-gated potassium channel activity"/>
    <property type="evidence" value="ECO:0007669"/>
    <property type="project" value="TreeGrafter"/>
</dbReference>
<evidence type="ECO:0000256" key="15">
    <source>
        <dbReference type="SAM" id="SignalP"/>
    </source>
</evidence>
<dbReference type="InterPro" id="IPR001611">
    <property type="entry name" value="Leu-rich_rpt"/>
</dbReference>
<keyword evidence="8 14" id="KW-1133">Transmembrane helix</keyword>
<gene>
    <name evidence="18" type="primary">LRRC26</name>
</gene>
<keyword evidence="2" id="KW-0813">Transport</keyword>
<evidence type="ECO:0000256" key="10">
    <source>
        <dbReference type="ARBA" id="ARBA00023136"/>
    </source>
</evidence>
<dbReference type="FunFam" id="3.80.10.10:FF:000015">
    <property type="entry name" value="Leucine rich repeat containing 38"/>
    <property type="match status" value="1"/>
</dbReference>
<comment type="subunit">
    <text evidence="13">Interacts with KCNMA1.</text>
</comment>
<name>A0A6P5JV63_PHACI</name>
<evidence type="ECO:0000256" key="9">
    <source>
        <dbReference type="ARBA" id="ARBA00023065"/>
    </source>
</evidence>
<organism evidence="17 18">
    <name type="scientific">Phascolarctos cinereus</name>
    <name type="common">Koala</name>
    <dbReference type="NCBI Taxonomy" id="38626"/>
    <lineage>
        <taxon>Eukaryota</taxon>
        <taxon>Metazoa</taxon>
        <taxon>Chordata</taxon>
        <taxon>Craniata</taxon>
        <taxon>Vertebrata</taxon>
        <taxon>Euteleostomi</taxon>
        <taxon>Mammalia</taxon>
        <taxon>Metatheria</taxon>
        <taxon>Diprotodontia</taxon>
        <taxon>Phascolarctidae</taxon>
        <taxon>Phascolarctos</taxon>
    </lineage>
</organism>
<evidence type="ECO:0000256" key="14">
    <source>
        <dbReference type="SAM" id="Phobius"/>
    </source>
</evidence>
<evidence type="ECO:0000259" key="16">
    <source>
        <dbReference type="SMART" id="SM00082"/>
    </source>
</evidence>
<dbReference type="CTD" id="389816"/>
<feature type="chain" id="PRO_5027917895" evidence="15">
    <location>
        <begin position="23"/>
        <end position="315"/>
    </location>
</feature>
<evidence type="ECO:0000256" key="11">
    <source>
        <dbReference type="ARBA" id="ARBA00023157"/>
    </source>
</evidence>
<dbReference type="PANTHER" id="PTHR46473">
    <property type="entry name" value="GH08155P"/>
    <property type="match status" value="1"/>
</dbReference>
<accession>A0A6P5JV63</accession>
<dbReference type="RefSeq" id="XP_020837393.1">
    <property type="nucleotide sequence ID" value="XM_020981734.1"/>
</dbReference>
<evidence type="ECO:0000256" key="3">
    <source>
        <dbReference type="ARBA" id="ARBA00022475"/>
    </source>
</evidence>
<evidence type="ECO:0000313" key="18">
    <source>
        <dbReference type="RefSeq" id="XP_020837393.1"/>
    </source>
</evidence>
<keyword evidence="17" id="KW-1185">Reference proteome</keyword>
<dbReference type="AlphaFoldDB" id="A0A6P5JV63"/>
<protein>
    <submittedName>
        <fullName evidence="18">Leucine-rich repeat-containing protein 26</fullName>
    </submittedName>
</protein>
<dbReference type="PANTHER" id="PTHR46473:SF2">
    <property type="entry name" value="LEUCINE-RICH REPEAT-CONTAINING PROTEIN 26"/>
    <property type="match status" value="1"/>
</dbReference>
<dbReference type="OMA" id="DAAFSHC"/>
<evidence type="ECO:0000256" key="2">
    <source>
        <dbReference type="ARBA" id="ARBA00022448"/>
    </source>
</evidence>
<dbReference type="Pfam" id="PF13855">
    <property type="entry name" value="LRR_8"/>
    <property type="match status" value="1"/>
</dbReference>
<keyword evidence="3" id="KW-1003">Cell membrane</keyword>
<dbReference type="Gene3D" id="3.80.10.10">
    <property type="entry name" value="Ribonuclease Inhibitor"/>
    <property type="match status" value="1"/>
</dbReference>
<dbReference type="GeneID" id="110205261"/>
<comment type="subcellular location">
    <subcellularLocation>
        <location evidence="1">Cell membrane</location>
        <topology evidence="1">Single-pass membrane protein</topology>
    </subcellularLocation>
</comment>
<dbReference type="FunCoup" id="A0A6P5JV63">
    <property type="interactions" value="30"/>
</dbReference>
<keyword evidence="11" id="KW-1015">Disulfide bond</keyword>
<dbReference type="SUPFAM" id="SSF52058">
    <property type="entry name" value="L domain-like"/>
    <property type="match status" value="1"/>
</dbReference>
<keyword evidence="12" id="KW-0407">Ion channel</keyword>
<evidence type="ECO:0000256" key="12">
    <source>
        <dbReference type="ARBA" id="ARBA00023303"/>
    </source>
</evidence>
<keyword evidence="4" id="KW-0433">Leucine-rich repeat</keyword>
<evidence type="ECO:0000313" key="17">
    <source>
        <dbReference type="Proteomes" id="UP000515140"/>
    </source>
</evidence>
<dbReference type="SMART" id="SM00082">
    <property type="entry name" value="LRRCT"/>
    <property type="match status" value="1"/>
</dbReference>
<keyword evidence="6 15" id="KW-0732">Signal</keyword>
<evidence type="ECO:0000256" key="5">
    <source>
        <dbReference type="ARBA" id="ARBA00022692"/>
    </source>
</evidence>
<dbReference type="GO" id="GO:0099104">
    <property type="term" value="F:potassium channel activator activity"/>
    <property type="evidence" value="ECO:0007669"/>
    <property type="project" value="TreeGrafter"/>
</dbReference>
<keyword evidence="10 14" id="KW-0472">Membrane</keyword>